<feature type="region of interest" description="Disordered" evidence="1">
    <location>
        <begin position="445"/>
        <end position="555"/>
    </location>
</feature>
<keyword evidence="2" id="KW-0812">Transmembrane</keyword>
<feature type="compositionally biased region" description="Low complexity" evidence="1">
    <location>
        <begin position="758"/>
        <end position="770"/>
    </location>
</feature>
<sequence>MRSPTTQWVALNLLRLTAVVFLVWALVAQFIMLARDLGAEIKNTTDSVVGASSSASSSTFNVVATNSAAAVEVFTQVSSAVTSAGATASASATQVEAASRPLTSSGAASVAVTAFAAPEVERQVRRRSEIARRDDAAPAEYVPGSGVPTQPGGAVFVVLSRLLMAGTIVLVTLAQLGWPEMWLYNHVSWLGPQSTPLWIGVLQTVISVENLRRNVRSADTSVGPLGRGVPQHGFGRRLPKRPPPPLYFNLSQRLLFWTPLPPCYAQLTRPLDEPSDGAGAVEKEYDVEALPESNARHLGLDETEVEYDEGNWEMVTDDANRSRRVPGAMGLLPEQDVRQGGYPTFSGGRMTDPGSQVPTGVLEQGSDGRAMSVMREDGDGVGRPHQATPRRPRRKASPPMIEVPGRYQQAMTRPLPAVGEDALGSAQLEKLPHAADLDIARPLAGRPASSMPLGQSELHRSTSLSTTDLAPRFPLPPSRANTKIAHRESVVAAKLPEPPEGMLPREALSPRRSVVSSAITQFPAPPKRPGTTHRSPTTPHLRVTPNTPGESPLTPHLNAQAQRATVVRLPMAQARPWSSLSTRAKSRGEQAQSPPLHSNLRAPTSSEEQTATMTVPASKISPLHRSASASARAAHQPIRASVQTPIRPALSVTVDPAPAMILPALKNSTLHRSASSLTAVSSRKDRGVRFDLGPVPEDSQDSQPEAAHSLASLTSPPRTGLRIPGTSFHLPIPSFPSTPRPPRRASMSSLEDEARPESFISTSSDRSGSSTWEQSSLKYLSRETRGSVSDEKAGLPPRPKTVMVLGGAYLSGGSEVEDRQRGV</sequence>
<evidence type="ECO:0000313" key="3">
    <source>
        <dbReference type="EMBL" id="RSH92947.1"/>
    </source>
</evidence>
<keyword evidence="2" id="KW-0472">Membrane</keyword>
<comment type="caution">
    <text evidence="3">The sequence shown here is derived from an EMBL/GenBank/DDBJ whole genome shotgun (WGS) entry which is preliminary data.</text>
</comment>
<feature type="region of interest" description="Disordered" evidence="1">
    <location>
        <begin position="375"/>
        <end position="400"/>
    </location>
</feature>
<feature type="compositionally biased region" description="Polar residues" evidence="1">
    <location>
        <begin position="576"/>
        <end position="615"/>
    </location>
</feature>
<organism evidence="3 4">
    <name type="scientific">Saitozyma podzolica</name>
    <dbReference type="NCBI Taxonomy" id="1890683"/>
    <lineage>
        <taxon>Eukaryota</taxon>
        <taxon>Fungi</taxon>
        <taxon>Dikarya</taxon>
        <taxon>Basidiomycota</taxon>
        <taxon>Agaricomycotina</taxon>
        <taxon>Tremellomycetes</taxon>
        <taxon>Tremellales</taxon>
        <taxon>Trimorphomycetaceae</taxon>
        <taxon>Saitozyma</taxon>
    </lineage>
</organism>
<dbReference type="OrthoDB" id="2596913at2759"/>
<feature type="transmembrane region" description="Helical" evidence="2">
    <location>
        <begin position="12"/>
        <end position="34"/>
    </location>
</feature>
<dbReference type="Proteomes" id="UP000279259">
    <property type="component" value="Unassembled WGS sequence"/>
</dbReference>
<keyword evidence="2" id="KW-1133">Transmembrane helix</keyword>
<dbReference type="AlphaFoldDB" id="A0A427YPE7"/>
<accession>A0A427YPE7</accession>
<gene>
    <name evidence="3" type="ORF">EHS25_008393</name>
</gene>
<feature type="region of interest" description="Disordered" evidence="1">
    <location>
        <begin position="688"/>
        <end position="802"/>
    </location>
</feature>
<protein>
    <submittedName>
        <fullName evidence="3">Uncharacterized protein</fullName>
    </submittedName>
</protein>
<dbReference type="EMBL" id="RSCD01000005">
    <property type="protein sequence ID" value="RSH92947.1"/>
    <property type="molecule type" value="Genomic_DNA"/>
</dbReference>
<feature type="compositionally biased region" description="Basic and acidic residues" evidence="1">
    <location>
        <begin position="780"/>
        <end position="793"/>
    </location>
</feature>
<dbReference type="STRING" id="1890683.A0A427YPE7"/>
<name>A0A427YPE7_9TREE</name>
<evidence type="ECO:0000313" key="4">
    <source>
        <dbReference type="Proteomes" id="UP000279259"/>
    </source>
</evidence>
<feature type="compositionally biased region" description="Polar residues" evidence="1">
    <location>
        <begin position="532"/>
        <end position="549"/>
    </location>
</feature>
<feature type="compositionally biased region" description="Low complexity" evidence="1">
    <location>
        <begin position="625"/>
        <end position="634"/>
    </location>
</feature>
<keyword evidence="4" id="KW-1185">Reference proteome</keyword>
<proteinExistence type="predicted"/>
<evidence type="ECO:0000256" key="2">
    <source>
        <dbReference type="SAM" id="Phobius"/>
    </source>
</evidence>
<reference evidence="3 4" key="1">
    <citation type="submission" date="2018-11" db="EMBL/GenBank/DDBJ databases">
        <title>Genome sequence of Saitozyma podzolica DSM 27192.</title>
        <authorList>
            <person name="Aliyu H."/>
            <person name="Gorte O."/>
            <person name="Ochsenreither K."/>
        </authorList>
    </citation>
    <scope>NUCLEOTIDE SEQUENCE [LARGE SCALE GENOMIC DNA]</scope>
    <source>
        <strain evidence="3 4">DSM 27192</strain>
    </source>
</reference>
<feature type="region of interest" description="Disordered" evidence="1">
    <location>
        <begin position="575"/>
        <end position="640"/>
    </location>
</feature>
<evidence type="ECO:0000256" key="1">
    <source>
        <dbReference type="SAM" id="MobiDB-lite"/>
    </source>
</evidence>